<comment type="similarity">
    <text evidence="2 8 13">Belongs to the glutamyl-tRNA reductase family.</text>
</comment>
<keyword evidence="6 8" id="KW-0627">Porphyrin biosynthesis</keyword>
<comment type="pathway">
    <text evidence="1 8 13">Porphyrin-containing compound metabolism; protoporphyrin-IX biosynthesis; 5-aminolevulinate from L-glutamyl-tRNA(Glu): step 1/2.</text>
</comment>
<keyword evidence="4 8" id="KW-0521">NADP</keyword>
<dbReference type="SUPFAM" id="SSF51735">
    <property type="entry name" value="NAD(P)-binding Rossmann-fold domains"/>
    <property type="match status" value="1"/>
</dbReference>
<organism evidence="18 19">
    <name type="scientific">Actinospica durhamensis</name>
    <dbReference type="NCBI Taxonomy" id="1508375"/>
    <lineage>
        <taxon>Bacteria</taxon>
        <taxon>Bacillati</taxon>
        <taxon>Actinomycetota</taxon>
        <taxon>Actinomycetes</taxon>
        <taxon>Catenulisporales</taxon>
        <taxon>Actinospicaceae</taxon>
        <taxon>Actinospica</taxon>
    </lineage>
</organism>
<dbReference type="PANTHER" id="PTHR43013">
    <property type="entry name" value="GLUTAMYL-TRNA REDUCTASE"/>
    <property type="match status" value="1"/>
</dbReference>
<gene>
    <name evidence="8" type="primary">hemA</name>
    <name evidence="18" type="ORF">KDL01_03475</name>
</gene>
<comment type="subunit">
    <text evidence="8">Homodimer.</text>
</comment>
<feature type="binding site" evidence="8 10">
    <location>
        <begin position="49"/>
        <end position="52"/>
    </location>
    <ligand>
        <name>substrate</name>
    </ligand>
</feature>
<dbReference type="NCBIfam" id="NF000744">
    <property type="entry name" value="PRK00045.1-3"/>
    <property type="match status" value="1"/>
</dbReference>
<evidence type="ECO:0000256" key="8">
    <source>
        <dbReference type="HAMAP-Rule" id="MF_00087"/>
    </source>
</evidence>
<feature type="compositionally biased region" description="Basic and acidic residues" evidence="14">
    <location>
        <begin position="435"/>
        <end position="452"/>
    </location>
</feature>
<dbReference type="RefSeq" id="WP_212526834.1">
    <property type="nucleotide sequence ID" value="NZ_JAGSOG010000009.1"/>
</dbReference>
<evidence type="ECO:0000256" key="5">
    <source>
        <dbReference type="ARBA" id="ARBA00023002"/>
    </source>
</evidence>
<evidence type="ECO:0000259" key="16">
    <source>
        <dbReference type="Pfam" id="PF01488"/>
    </source>
</evidence>
<evidence type="ECO:0000256" key="4">
    <source>
        <dbReference type="ARBA" id="ARBA00022857"/>
    </source>
</evidence>
<evidence type="ECO:0000256" key="3">
    <source>
        <dbReference type="ARBA" id="ARBA00012970"/>
    </source>
</evidence>
<comment type="caution">
    <text evidence="18">The sequence shown here is derived from an EMBL/GenBank/DDBJ whole genome shotgun (WGS) entry which is preliminary data.</text>
</comment>
<comment type="domain">
    <text evidence="8">Possesses an unusual extended V-shaped dimeric structure with each monomer consisting of three distinct domains arranged along a curved 'spinal' alpha-helix. The N-terminal catalytic domain specifically recognizes the glutamate moiety of the substrate. The second domain is the NADPH-binding domain, and the third C-terminal domain is responsible for dimerization.</text>
</comment>
<evidence type="ECO:0000256" key="7">
    <source>
        <dbReference type="ARBA" id="ARBA00047464"/>
    </source>
</evidence>
<evidence type="ECO:0000313" key="19">
    <source>
        <dbReference type="Proteomes" id="UP000675781"/>
    </source>
</evidence>
<proteinExistence type="inferred from homology"/>
<evidence type="ECO:0000256" key="10">
    <source>
        <dbReference type="PIRSR" id="PIRSR000445-2"/>
    </source>
</evidence>
<feature type="binding site" evidence="8 10">
    <location>
        <position position="109"/>
    </location>
    <ligand>
        <name>substrate</name>
    </ligand>
</feature>
<dbReference type="InterPro" id="IPR015896">
    <property type="entry name" value="4pyrrol_synth_GluRdtase_dimer"/>
</dbReference>
<dbReference type="InterPro" id="IPR006151">
    <property type="entry name" value="Shikm_DH/Glu-tRNA_Rdtase"/>
</dbReference>
<dbReference type="SUPFAM" id="SSF69742">
    <property type="entry name" value="Glutamyl tRNA-reductase catalytic, N-terminal domain"/>
    <property type="match status" value="1"/>
</dbReference>
<dbReference type="PANTHER" id="PTHR43013:SF1">
    <property type="entry name" value="GLUTAMYL-TRNA REDUCTASE"/>
    <property type="match status" value="1"/>
</dbReference>
<evidence type="ECO:0000256" key="13">
    <source>
        <dbReference type="RuleBase" id="RU000584"/>
    </source>
</evidence>
<feature type="binding site" evidence="8 10">
    <location>
        <position position="120"/>
    </location>
    <ligand>
        <name>substrate</name>
    </ligand>
</feature>
<feature type="binding site" evidence="8 10">
    <location>
        <begin position="114"/>
        <end position="116"/>
    </location>
    <ligand>
        <name>substrate</name>
    </ligand>
</feature>
<dbReference type="HAMAP" id="MF_00087">
    <property type="entry name" value="Glu_tRNA_reductase"/>
    <property type="match status" value="1"/>
</dbReference>
<keyword evidence="19" id="KW-1185">Reference proteome</keyword>
<dbReference type="GO" id="GO:0050661">
    <property type="term" value="F:NADP binding"/>
    <property type="evidence" value="ECO:0007669"/>
    <property type="project" value="InterPro"/>
</dbReference>
<evidence type="ECO:0000256" key="9">
    <source>
        <dbReference type="PIRSR" id="PIRSR000445-1"/>
    </source>
</evidence>
<dbReference type="GO" id="GO:0008883">
    <property type="term" value="F:glutamyl-tRNA reductase activity"/>
    <property type="evidence" value="ECO:0007669"/>
    <property type="project" value="UniProtKB-UniRule"/>
</dbReference>
<dbReference type="InterPro" id="IPR036291">
    <property type="entry name" value="NAD(P)-bd_dom_sf"/>
</dbReference>
<dbReference type="Pfam" id="PF00745">
    <property type="entry name" value="GlutR_dimer"/>
    <property type="match status" value="1"/>
</dbReference>
<dbReference type="InterPro" id="IPR015895">
    <property type="entry name" value="4pyrrol_synth_GluRdtase_N"/>
</dbReference>
<dbReference type="EC" id="1.2.1.70" evidence="3 8"/>
<dbReference type="Pfam" id="PF05201">
    <property type="entry name" value="GlutR_N"/>
    <property type="match status" value="1"/>
</dbReference>
<dbReference type="InterPro" id="IPR036453">
    <property type="entry name" value="GluRdtase_dimer_dom_sf"/>
</dbReference>
<reference evidence="18" key="1">
    <citation type="submission" date="2021-04" db="EMBL/GenBank/DDBJ databases">
        <title>Genome based classification of Actinospica acidithermotolerans sp. nov., an actinobacterium isolated from an Indonesian hot spring.</title>
        <authorList>
            <person name="Kusuma A.B."/>
            <person name="Putra K.E."/>
            <person name="Nafisah S."/>
            <person name="Loh J."/>
            <person name="Nouioui I."/>
            <person name="Goodfellow M."/>
        </authorList>
    </citation>
    <scope>NUCLEOTIDE SEQUENCE</scope>
    <source>
        <strain evidence="18">CSCA 57</strain>
    </source>
</reference>
<feature type="domain" description="Quinate/shikimate 5-dehydrogenase/glutamyl-tRNA reductase" evidence="16">
    <location>
        <begin position="180"/>
        <end position="301"/>
    </location>
</feature>
<feature type="domain" description="Glutamyl-tRNA reductase N-terminal" evidence="17">
    <location>
        <begin position="6"/>
        <end position="156"/>
    </location>
</feature>
<feature type="domain" description="Tetrapyrrole biosynthesis glutamyl-tRNA reductase dimerisation" evidence="15">
    <location>
        <begin position="321"/>
        <end position="419"/>
    </location>
</feature>
<comment type="catalytic activity">
    <reaction evidence="7 8 13">
        <text>(S)-4-amino-5-oxopentanoate + tRNA(Glu) + NADP(+) = L-glutamyl-tRNA(Glu) + NADPH + H(+)</text>
        <dbReference type="Rhea" id="RHEA:12344"/>
        <dbReference type="Rhea" id="RHEA-COMP:9663"/>
        <dbReference type="Rhea" id="RHEA-COMP:9680"/>
        <dbReference type="ChEBI" id="CHEBI:15378"/>
        <dbReference type="ChEBI" id="CHEBI:57501"/>
        <dbReference type="ChEBI" id="CHEBI:57783"/>
        <dbReference type="ChEBI" id="CHEBI:58349"/>
        <dbReference type="ChEBI" id="CHEBI:78442"/>
        <dbReference type="ChEBI" id="CHEBI:78520"/>
        <dbReference type="EC" id="1.2.1.70"/>
    </reaction>
</comment>
<dbReference type="Pfam" id="PF01488">
    <property type="entry name" value="Shikimate_DH"/>
    <property type="match status" value="1"/>
</dbReference>
<dbReference type="SUPFAM" id="SSF69075">
    <property type="entry name" value="Glutamyl tRNA-reductase dimerization domain"/>
    <property type="match status" value="1"/>
</dbReference>
<evidence type="ECO:0000256" key="6">
    <source>
        <dbReference type="ARBA" id="ARBA00023244"/>
    </source>
</evidence>
<dbReference type="Gene3D" id="3.40.50.720">
    <property type="entry name" value="NAD(P)-binding Rossmann-like Domain"/>
    <property type="match status" value="1"/>
</dbReference>
<dbReference type="InterPro" id="IPR018214">
    <property type="entry name" value="GluRdtase_CS"/>
</dbReference>
<evidence type="ECO:0000256" key="12">
    <source>
        <dbReference type="PIRSR" id="PIRSR000445-4"/>
    </source>
</evidence>
<dbReference type="FunFam" id="3.30.460.30:FF:000001">
    <property type="entry name" value="Glutamyl-tRNA reductase"/>
    <property type="match status" value="1"/>
</dbReference>
<dbReference type="InterPro" id="IPR000343">
    <property type="entry name" value="4pyrrol_synth_GluRdtase"/>
</dbReference>
<feature type="region of interest" description="Disordered" evidence="14">
    <location>
        <begin position="430"/>
        <end position="452"/>
    </location>
</feature>
<dbReference type="PIRSF" id="PIRSF000445">
    <property type="entry name" value="4pyrrol_synth_GluRdtase"/>
    <property type="match status" value="1"/>
</dbReference>
<evidence type="ECO:0000256" key="14">
    <source>
        <dbReference type="SAM" id="MobiDB-lite"/>
    </source>
</evidence>
<dbReference type="AlphaFoldDB" id="A0A941INQ8"/>
<feature type="site" description="Important for activity" evidence="8 12">
    <location>
        <position position="99"/>
    </location>
</feature>
<accession>A0A941INQ8</accession>
<feature type="binding site" evidence="8 11">
    <location>
        <begin position="188"/>
        <end position="193"/>
    </location>
    <ligand>
        <name>NADP(+)</name>
        <dbReference type="ChEBI" id="CHEBI:58349"/>
    </ligand>
</feature>
<dbReference type="PROSITE" id="PS00747">
    <property type="entry name" value="GLUTR"/>
    <property type="match status" value="1"/>
</dbReference>
<dbReference type="InterPro" id="IPR036343">
    <property type="entry name" value="GluRdtase_N_sf"/>
</dbReference>
<protein>
    <recommendedName>
        <fullName evidence="3 8">Glutamyl-tRNA reductase</fullName>
        <shortName evidence="8">GluTR</shortName>
        <ecNumber evidence="3 8">1.2.1.70</ecNumber>
    </recommendedName>
</protein>
<feature type="active site" description="Nucleophile" evidence="8 9">
    <location>
        <position position="50"/>
    </location>
</feature>
<dbReference type="CDD" id="cd05213">
    <property type="entry name" value="NAD_bind_Glutamyl_tRNA_reduct"/>
    <property type="match status" value="1"/>
</dbReference>
<name>A0A941INQ8_9ACTN</name>
<comment type="function">
    <text evidence="8">Catalyzes the NADPH-dependent reduction of glutamyl-tRNA(Glu) to glutamate 1-semialdehyde (GSA).</text>
</comment>
<sequence>MSLLVIGISHRTAPVRLLEQTSLTEELVVKLLGDVAGSEHVTEAVAVATCNRLEVYAEVSKFHGALGEISELLGQYTGVPRDVLTGHFYVHYDDRAAWHLFTVACGLDSMVLGEPQILGQLRSALAVGQRVGTAGPVLNELVQQALRVGKRAHSETALDRAGQSIVTAALDLAAADSAADPARVVVVGAGSMSALAATTLRRRYPESAITVVNRTPERASRLAETIGAVAAPLAELPAHVAAADLLLSCTGATELVLTADQFAAARGGSESPVTLVDLALPRDLDPAIAELPFVRVVDLERIAQDQRETEERPGRESVEEVSRIVEAEVEAYRKLRTASAVAPTVTALRCMAAEVVAAELDRFHGRTAGLDERTRAEVEQTVRRVVDKLLHEPTVRVKQLAVGDDGVSYAQALRELFNLEPGTAVAVSRAEAAPGEDHIAVPAPAERRQEKR</sequence>
<evidence type="ECO:0000256" key="11">
    <source>
        <dbReference type="PIRSR" id="PIRSR000445-3"/>
    </source>
</evidence>
<dbReference type="EMBL" id="JAGSOG010000009">
    <property type="protein sequence ID" value="MBR7832302.1"/>
    <property type="molecule type" value="Genomic_DNA"/>
</dbReference>
<dbReference type="NCBIfam" id="TIGR01035">
    <property type="entry name" value="hemA"/>
    <property type="match status" value="1"/>
</dbReference>
<evidence type="ECO:0000313" key="18">
    <source>
        <dbReference type="EMBL" id="MBR7832302.1"/>
    </source>
</evidence>
<keyword evidence="5 8" id="KW-0560">Oxidoreductase</keyword>
<evidence type="ECO:0000259" key="17">
    <source>
        <dbReference type="Pfam" id="PF05201"/>
    </source>
</evidence>
<dbReference type="Gene3D" id="3.30.460.30">
    <property type="entry name" value="Glutamyl-tRNA reductase, N-terminal domain"/>
    <property type="match status" value="1"/>
</dbReference>
<dbReference type="GO" id="GO:0019353">
    <property type="term" value="P:protoporphyrinogen IX biosynthetic process from glutamate"/>
    <property type="evidence" value="ECO:0007669"/>
    <property type="project" value="TreeGrafter"/>
</dbReference>
<evidence type="ECO:0000259" key="15">
    <source>
        <dbReference type="Pfam" id="PF00745"/>
    </source>
</evidence>
<evidence type="ECO:0000256" key="2">
    <source>
        <dbReference type="ARBA" id="ARBA00005916"/>
    </source>
</evidence>
<dbReference type="Proteomes" id="UP000675781">
    <property type="component" value="Unassembled WGS sequence"/>
</dbReference>
<evidence type="ECO:0000256" key="1">
    <source>
        <dbReference type="ARBA" id="ARBA00005059"/>
    </source>
</evidence>
<comment type="miscellaneous">
    <text evidence="8">During catalysis, the active site Cys acts as a nucleophile attacking the alpha-carbonyl group of tRNA-bound glutamate with the formation of a thioester intermediate between enzyme and glutamate, and the concomitant release of tRNA(Glu). The thioester intermediate is finally reduced by direct hydride transfer from NADPH, to form the product GSA.</text>
</comment>